<sequence>MERFNSVGTDKAVIESHILRIEEELHFVLSLLQQDEIDELFERGGVEINWTNTLALRRAGCVCWSIKTDLAKRREYLT</sequence>
<comment type="caution">
    <text evidence="1">The sequence shown here is derived from an EMBL/GenBank/DDBJ whole genome shotgun (WGS) entry which is preliminary data.</text>
</comment>
<gene>
    <name evidence="1" type="ORF">COO17_24650</name>
</gene>
<evidence type="ECO:0000313" key="2">
    <source>
        <dbReference type="Proteomes" id="UP000220111"/>
    </source>
</evidence>
<reference evidence="1 2" key="1">
    <citation type="submission" date="2017-09" db="EMBL/GenBank/DDBJ databases">
        <title>Large-scale bioinformatics analysis of Bacillus genomes uncovers conserved roles of natural products in bacterial physiology.</title>
        <authorList>
            <consortium name="Agbiome Team Llc"/>
            <person name="Bleich R.M."/>
            <person name="Grubbs K.J."/>
            <person name="Santa Maria K.C."/>
            <person name="Allen S.E."/>
            <person name="Farag S."/>
            <person name="Shank E.A."/>
            <person name="Bowers A."/>
        </authorList>
    </citation>
    <scope>NUCLEOTIDE SEQUENCE [LARGE SCALE GENOMIC DNA]</scope>
    <source>
        <strain evidence="1 2">AFS098222</strain>
    </source>
</reference>
<proteinExistence type="predicted"/>
<accession>A0A2A7BLK1</accession>
<evidence type="ECO:0000313" key="1">
    <source>
        <dbReference type="EMBL" id="PDY36714.1"/>
    </source>
</evidence>
<organism evidence="1 2">
    <name type="scientific">Bacillus wiedmannii</name>
    <dbReference type="NCBI Taxonomy" id="1890302"/>
    <lineage>
        <taxon>Bacteria</taxon>
        <taxon>Bacillati</taxon>
        <taxon>Bacillota</taxon>
        <taxon>Bacilli</taxon>
        <taxon>Bacillales</taxon>
        <taxon>Bacillaceae</taxon>
        <taxon>Bacillus</taxon>
        <taxon>Bacillus cereus group</taxon>
    </lineage>
</organism>
<dbReference type="EMBL" id="NVPQ01000101">
    <property type="protein sequence ID" value="PDY36714.1"/>
    <property type="molecule type" value="Genomic_DNA"/>
</dbReference>
<dbReference type="AlphaFoldDB" id="A0A2A7BLK1"/>
<dbReference type="Proteomes" id="UP000220111">
    <property type="component" value="Unassembled WGS sequence"/>
</dbReference>
<protein>
    <submittedName>
        <fullName evidence="1">Uncharacterized protein</fullName>
    </submittedName>
</protein>
<name>A0A2A7BLK1_9BACI</name>